<accession>A0ABN3CGJ8</accession>
<reference evidence="1 2" key="1">
    <citation type="journal article" date="2019" name="Int. J. Syst. Evol. Microbiol.">
        <title>The Global Catalogue of Microorganisms (GCM) 10K type strain sequencing project: providing services to taxonomists for standard genome sequencing and annotation.</title>
        <authorList>
            <consortium name="The Broad Institute Genomics Platform"/>
            <consortium name="The Broad Institute Genome Sequencing Center for Infectious Disease"/>
            <person name="Wu L."/>
            <person name="Ma J."/>
        </authorList>
    </citation>
    <scope>NUCLEOTIDE SEQUENCE [LARGE SCALE GENOMIC DNA]</scope>
    <source>
        <strain evidence="1 2">JCM 16114</strain>
    </source>
</reference>
<dbReference type="Proteomes" id="UP001499843">
    <property type="component" value="Unassembled WGS sequence"/>
</dbReference>
<keyword evidence="2" id="KW-1185">Reference proteome</keyword>
<gene>
    <name evidence="1" type="ORF">GCM10009850_037090</name>
</gene>
<comment type="caution">
    <text evidence="1">The sequence shown here is derived from an EMBL/GenBank/DDBJ whole genome shotgun (WGS) entry which is preliminary data.</text>
</comment>
<dbReference type="EMBL" id="BAAAQX010000008">
    <property type="protein sequence ID" value="GAA2208251.1"/>
    <property type="molecule type" value="Genomic_DNA"/>
</dbReference>
<sequence length="68" mass="7240">MGGHRPAVRLWQVRVEDEDVRGAVRTGARFACHVVPDLRVAGHGDLLGEIIGCGACTPLAVGVPRLKQ</sequence>
<organism evidence="1 2">
    <name type="scientific">Nonomuraea monospora</name>
    <dbReference type="NCBI Taxonomy" id="568818"/>
    <lineage>
        <taxon>Bacteria</taxon>
        <taxon>Bacillati</taxon>
        <taxon>Actinomycetota</taxon>
        <taxon>Actinomycetes</taxon>
        <taxon>Streptosporangiales</taxon>
        <taxon>Streptosporangiaceae</taxon>
        <taxon>Nonomuraea</taxon>
    </lineage>
</organism>
<protein>
    <submittedName>
        <fullName evidence="1">Uncharacterized protein</fullName>
    </submittedName>
</protein>
<evidence type="ECO:0000313" key="1">
    <source>
        <dbReference type="EMBL" id="GAA2208251.1"/>
    </source>
</evidence>
<name>A0ABN3CGJ8_9ACTN</name>
<evidence type="ECO:0000313" key="2">
    <source>
        <dbReference type="Proteomes" id="UP001499843"/>
    </source>
</evidence>
<proteinExistence type="predicted"/>